<feature type="transmembrane region" description="Helical" evidence="1">
    <location>
        <begin position="6"/>
        <end position="29"/>
    </location>
</feature>
<comment type="caution">
    <text evidence="2">The sequence shown here is derived from an EMBL/GenBank/DDBJ whole genome shotgun (WGS) entry which is preliminary data.</text>
</comment>
<dbReference type="Proteomes" id="UP000249524">
    <property type="component" value="Unassembled WGS sequence"/>
</dbReference>
<evidence type="ECO:0000256" key="1">
    <source>
        <dbReference type="SAM" id="Phobius"/>
    </source>
</evidence>
<keyword evidence="1" id="KW-1133">Transmembrane helix</keyword>
<keyword evidence="3" id="KW-1185">Reference proteome</keyword>
<reference evidence="2 3" key="1">
    <citation type="submission" date="2018-05" db="EMBL/GenBank/DDBJ databases">
        <authorList>
            <person name="Lanie J.A."/>
            <person name="Ng W.-L."/>
            <person name="Kazmierczak K.M."/>
            <person name="Andrzejewski T.M."/>
            <person name="Davidsen T.M."/>
            <person name="Wayne K.J."/>
            <person name="Tettelin H."/>
            <person name="Glass J.I."/>
            <person name="Rusch D."/>
            <person name="Podicherti R."/>
            <person name="Tsui H.-C.T."/>
            <person name="Winkler M.E."/>
        </authorList>
    </citation>
    <scope>NUCLEOTIDE SEQUENCE [LARGE SCALE GENOMIC DNA]</scope>
    <source>
        <strain evidence="2 3">BUT-10</strain>
    </source>
</reference>
<feature type="transmembrane region" description="Helical" evidence="1">
    <location>
        <begin position="188"/>
        <end position="214"/>
    </location>
</feature>
<keyword evidence="1" id="KW-0812">Transmembrane</keyword>
<gene>
    <name evidence="2" type="ORF">DJ019_03050</name>
</gene>
<dbReference type="RefSeq" id="WP_111274493.1">
    <property type="nucleotide sequence ID" value="NZ_QFYS01000001.1"/>
</dbReference>
<keyword evidence="1" id="KW-0472">Membrane</keyword>
<organism evidence="2 3">
    <name type="scientific">Phenylobacterium kunshanense</name>
    <dbReference type="NCBI Taxonomy" id="1445034"/>
    <lineage>
        <taxon>Bacteria</taxon>
        <taxon>Pseudomonadati</taxon>
        <taxon>Pseudomonadota</taxon>
        <taxon>Alphaproteobacteria</taxon>
        <taxon>Caulobacterales</taxon>
        <taxon>Caulobacteraceae</taxon>
        <taxon>Phenylobacterium</taxon>
    </lineage>
</organism>
<sequence>MIGHALTGLLVLHIAGGAVGLVAGLVAMIGRKGGPLHARAGTWFFGSMMLMAGSAAMLAAAEPDRLSLLSGVLTGYLVFTSWRTARRRQGGAQVADWAGLGVAVLCFAAYVQGAAAATAAPGGELDGFPAPVFLAFGALAALGALTDLRVFLGPALAYRGRIARHLWRMCVAYFLAATSLFLGQQDDVFWFMAGSPVLFIPSIATLAFMAYWLVRNRLPRRAKGAA</sequence>
<evidence type="ECO:0000313" key="2">
    <source>
        <dbReference type="EMBL" id="RAK69001.1"/>
    </source>
</evidence>
<protein>
    <recommendedName>
        <fullName evidence="4">DUF2306 domain-containing protein</fullName>
    </recommendedName>
</protein>
<name>A0A328BR43_9CAUL</name>
<feature type="transmembrane region" description="Helical" evidence="1">
    <location>
        <begin position="66"/>
        <end position="85"/>
    </location>
</feature>
<feature type="transmembrane region" description="Helical" evidence="1">
    <location>
        <begin position="132"/>
        <end position="153"/>
    </location>
</feature>
<feature type="transmembrane region" description="Helical" evidence="1">
    <location>
        <begin position="165"/>
        <end position="182"/>
    </location>
</feature>
<evidence type="ECO:0000313" key="3">
    <source>
        <dbReference type="Proteomes" id="UP000249524"/>
    </source>
</evidence>
<accession>A0A328BR43</accession>
<feature type="transmembrane region" description="Helical" evidence="1">
    <location>
        <begin position="97"/>
        <end position="120"/>
    </location>
</feature>
<dbReference type="AlphaFoldDB" id="A0A328BR43"/>
<dbReference type="EMBL" id="QFYS01000001">
    <property type="protein sequence ID" value="RAK69001.1"/>
    <property type="molecule type" value="Genomic_DNA"/>
</dbReference>
<dbReference type="OrthoDB" id="5653727at2"/>
<evidence type="ECO:0008006" key="4">
    <source>
        <dbReference type="Google" id="ProtNLM"/>
    </source>
</evidence>
<feature type="transmembrane region" description="Helical" evidence="1">
    <location>
        <begin position="41"/>
        <end position="60"/>
    </location>
</feature>
<proteinExistence type="predicted"/>